<evidence type="ECO:0000313" key="5">
    <source>
        <dbReference type="Proteomes" id="UP000823388"/>
    </source>
</evidence>
<organism evidence="4 5">
    <name type="scientific">Panicum virgatum</name>
    <name type="common">Blackwell switchgrass</name>
    <dbReference type="NCBI Taxonomy" id="38727"/>
    <lineage>
        <taxon>Eukaryota</taxon>
        <taxon>Viridiplantae</taxon>
        <taxon>Streptophyta</taxon>
        <taxon>Embryophyta</taxon>
        <taxon>Tracheophyta</taxon>
        <taxon>Spermatophyta</taxon>
        <taxon>Magnoliopsida</taxon>
        <taxon>Liliopsida</taxon>
        <taxon>Poales</taxon>
        <taxon>Poaceae</taxon>
        <taxon>PACMAD clade</taxon>
        <taxon>Panicoideae</taxon>
        <taxon>Panicodae</taxon>
        <taxon>Paniceae</taxon>
        <taxon>Panicinae</taxon>
        <taxon>Panicum</taxon>
        <taxon>Panicum sect. Hiantes</taxon>
    </lineage>
</organism>
<accession>A0A8T0U5H6</accession>
<evidence type="ECO:0000259" key="2">
    <source>
        <dbReference type="Pfam" id="PF00646"/>
    </source>
</evidence>
<feature type="region of interest" description="Disordered" evidence="1">
    <location>
        <begin position="203"/>
        <end position="254"/>
    </location>
</feature>
<sequence length="381" mass="42995">MTISPASLRPWSDLLPELLGHVIAHLPFPADRARLRVVCRGWHSAARRHVSSQLPWLVLPDGSFVTVGDHFHGRTTIPGLPEDATCVDSTDGWLALDRTDQAHRRTRARDMYSGAFREPSRDIKHAHAYLLHNPFSGATVPLPELDAVAGVVSEVFEVREVLVRSTSAPGDDVIAFMTSSTRCNIILCRPSRDFLSWMDDDGKEEEVADEAPNQDDDDDEAPNQDEDDESFNGDDIISDGEVVEQDGEPYEANDYTITTSKIVRSRNRELLMVRRQVQEPPFTSSYTRRVEVFKADLDAGEWVLSTDDGLAEDEALFLSRSFCRSTPARGDIRAGFIYFADTDDVFDTRCRTRRPFRLPPQRHLYCSSSRLTWIFPPELVV</sequence>
<dbReference type="InterPro" id="IPR036047">
    <property type="entry name" value="F-box-like_dom_sf"/>
</dbReference>
<proteinExistence type="predicted"/>
<reference evidence="4 5" key="1">
    <citation type="submission" date="2020-05" db="EMBL/GenBank/DDBJ databases">
        <title>WGS assembly of Panicum virgatum.</title>
        <authorList>
            <person name="Lovell J.T."/>
            <person name="Jenkins J."/>
            <person name="Shu S."/>
            <person name="Juenger T.E."/>
            <person name="Schmutz J."/>
        </authorList>
    </citation>
    <scope>NUCLEOTIDE SEQUENCE [LARGE SCALE GENOMIC DNA]</scope>
    <source>
        <strain evidence="5">cv. AP13</strain>
    </source>
</reference>
<dbReference type="InterPro" id="IPR005174">
    <property type="entry name" value="KIB1-4_b-propeller"/>
</dbReference>
<feature type="domain" description="F-box" evidence="2">
    <location>
        <begin position="11"/>
        <end position="49"/>
    </location>
</feature>
<dbReference type="AlphaFoldDB" id="A0A8T0U5H6"/>
<name>A0A8T0U5H6_PANVG</name>
<dbReference type="EMBL" id="CM029042">
    <property type="protein sequence ID" value="KAG2618150.1"/>
    <property type="molecule type" value="Genomic_DNA"/>
</dbReference>
<comment type="caution">
    <text evidence="4">The sequence shown here is derived from an EMBL/GenBank/DDBJ whole genome shotgun (WGS) entry which is preliminary data.</text>
</comment>
<dbReference type="InterPro" id="IPR001810">
    <property type="entry name" value="F-box_dom"/>
</dbReference>
<dbReference type="Pfam" id="PF00646">
    <property type="entry name" value="F-box"/>
    <property type="match status" value="1"/>
</dbReference>
<evidence type="ECO:0000256" key="1">
    <source>
        <dbReference type="SAM" id="MobiDB-lite"/>
    </source>
</evidence>
<evidence type="ECO:0000313" key="4">
    <source>
        <dbReference type="EMBL" id="KAG2618150.1"/>
    </source>
</evidence>
<protein>
    <recommendedName>
        <fullName evidence="6">F-box domain-containing protein</fullName>
    </recommendedName>
</protein>
<feature type="compositionally biased region" description="Acidic residues" evidence="1">
    <location>
        <begin position="203"/>
        <end position="251"/>
    </location>
</feature>
<evidence type="ECO:0000259" key="3">
    <source>
        <dbReference type="Pfam" id="PF03478"/>
    </source>
</evidence>
<feature type="domain" description="KIB1-4 beta-propeller" evidence="3">
    <location>
        <begin position="71"/>
        <end position="345"/>
    </location>
</feature>
<dbReference type="Pfam" id="PF03478">
    <property type="entry name" value="Beta-prop_KIB1-4"/>
    <property type="match status" value="1"/>
</dbReference>
<evidence type="ECO:0008006" key="6">
    <source>
        <dbReference type="Google" id="ProtNLM"/>
    </source>
</evidence>
<gene>
    <name evidence="4" type="ORF">PVAP13_3NG258215</name>
</gene>
<keyword evidence="5" id="KW-1185">Reference proteome</keyword>
<dbReference type="SUPFAM" id="SSF81383">
    <property type="entry name" value="F-box domain"/>
    <property type="match status" value="1"/>
</dbReference>
<dbReference type="Gene3D" id="1.20.1280.50">
    <property type="match status" value="1"/>
</dbReference>
<dbReference type="PANTHER" id="PTHR33110:SF82">
    <property type="entry name" value="OS07G0500250 PROTEIN"/>
    <property type="match status" value="1"/>
</dbReference>
<dbReference type="PANTHER" id="PTHR33110">
    <property type="entry name" value="F-BOX/KELCH-REPEAT PROTEIN-RELATED"/>
    <property type="match status" value="1"/>
</dbReference>
<dbReference type="Proteomes" id="UP000823388">
    <property type="component" value="Chromosome 3N"/>
</dbReference>